<reference evidence="2 3" key="1">
    <citation type="journal article" date="2018" name="PLoS ONE">
        <title>The draft genome of Kipferlia bialata reveals reductive genome evolution in fornicate parasites.</title>
        <authorList>
            <person name="Tanifuji G."/>
            <person name="Takabayashi S."/>
            <person name="Kume K."/>
            <person name="Takagi M."/>
            <person name="Nakayama T."/>
            <person name="Kamikawa R."/>
            <person name="Inagaki Y."/>
            <person name="Hashimoto T."/>
        </authorList>
    </citation>
    <scope>NUCLEOTIDE SEQUENCE [LARGE SCALE GENOMIC DNA]</scope>
    <source>
        <strain evidence="2">NY0173</strain>
    </source>
</reference>
<organism evidence="2 3">
    <name type="scientific">Kipferlia bialata</name>
    <dbReference type="NCBI Taxonomy" id="797122"/>
    <lineage>
        <taxon>Eukaryota</taxon>
        <taxon>Metamonada</taxon>
        <taxon>Carpediemonas-like organisms</taxon>
        <taxon>Kipferlia</taxon>
    </lineage>
</organism>
<proteinExistence type="predicted"/>
<evidence type="ECO:0000256" key="1">
    <source>
        <dbReference type="SAM" id="MobiDB-lite"/>
    </source>
</evidence>
<keyword evidence="3" id="KW-1185">Reference proteome</keyword>
<sequence length="173" mass="17905">MEATPRAQAPEEPQSKRSPAVTSEAVEGEEAPVVEAQADVTAEEESSTSEVPPPPPVYEEGVVDIEMESEGDRAVVEIDEVEVVHPTSGNSDDPVEMEVENPNLLEVEEEAAPEAEAGDVAMEEAPAAPAPAAPAAPAPLFPTTVTVTTVADPEPTPAPAKAVSIPKAVVIKK</sequence>
<feature type="compositionally biased region" description="Pro residues" evidence="1">
    <location>
        <begin position="128"/>
        <end position="137"/>
    </location>
</feature>
<evidence type="ECO:0000313" key="3">
    <source>
        <dbReference type="Proteomes" id="UP000265618"/>
    </source>
</evidence>
<accession>A0A391NRU0</accession>
<comment type="caution">
    <text evidence="2">The sequence shown here is derived from an EMBL/GenBank/DDBJ whole genome shotgun (WGS) entry which is preliminary data.</text>
</comment>
<gene>
    <name evidence="2" type="ORF">KIPB_012899</name>
</gene>
<dbReference type="AlphaFoldDB" id="A0A391NRU0"/>
<dbReference type="EMBL" id="BDIP01005885">
    <property type="protein sequence ID" value="GCA64027.1"/>
    <property type="molecule type" value="Genomic_DNA"/>
</dbReference>
<feature type="region of interest" description="Disordered" evidence="1">
    <location>
        <begin position="110"/>
        <end position="137"/>
    </location>
</feature>
<evidence type="ECO:0000313" key="2">
    <source>
        <dbReference type="EMBL" id="GCA64027.1"/>
    </source>
</evidence>
<name>A0A391NRU0_9EUKA</name>
<feature type="non-terminal residue" evidence="2">
    <location>
        <position position="173"/>
    </location>
</feature>
<feature type="region of interest" description="Disordered" evidence="1">
    <location>
        <begin position="1"/>
        <end position="59"/>
    </location>
</feature>
<protein>
    <submittedName>
        <fullName evidence="2">Uncharacterized protein</fullName>
    </submittedName>
</protein>
<dbReference type="Proteomes" id="UP000265618">
    <property type="component" value="Unassembled WGS sequence"/>
</dbReference>